<proteinExistence type="predicted"/>
<evidence type="ECO:0000313" key="3">
    <source>
        <dbReference type="Proteomes" id="UP001175261"/>
    </source>
</evidence>
<reference evidence="2" key="1">
    <citation type="submission" date="2022-10" db="EMBL/GenBank/DDBJ databases">
        <title>Determination and structural analysis of whole genome sequence of Sarocladium strictum F4-1.</title>
        <authorList>
            <person name="Hu L."/>
            <person name="Jiang Y."/>
        </authorList>
    </citation>
    <scope>NUCLEOTIDE SEQUENCE</scope>
    <source>
        <strain evidence="2">F4-1</strain>
    </source>
</reference>
<evidence type="ECO:0000256" key="1">
    <source>
        <dbReference type="SAM" id="MobiDB-lite"/>
    </source>
</evidence>
<feature type="compositionally biased region" description="Basic and acidic residues" evidence="1">
    <location>
        <begin position="175"/>
        <end position="188"/>
    </location>
</feature>
<protein>
    <submittedName>
        <fullName evidence="2">Uncharacterized protein</fullName>
    </submittedName>
</protein>
<comment type="caution">
    <text evidence="2">The sequence shown here is derived from an EMBL/GenBank/DDBJ whole genome shotgun (WGS) entry which is preliminary data.</text>
</comment>
<dbReference type="Proteomes" id="UP001175261">
    <property type="component" value="Unassembled WGS sequence"/>
</dbReference>
<dbReference type="EMBL" id="JAPDFR010000009">
    <property type="protein sequence ID" value="KAK0382980.1"/>
    <property type="molecule type" value="Genomic_DNA"/>
</dbReference>
<keyword evidence="3" id="KW-1185">Reference proteome</keyword>
<feature type="compositionally biased region" description="Basic and acidic residues" evidence="1">
    <location>
        <begin position="146"/>
        <end position="155"/>
    </location>
</feature>
<dbReference type="AlphaFoldDB" id="A0AA39G974"/>
<accession>A0AA39G974</accession>
<name>A0AA39G974_SARSR</name>
<organism evidence="2 3">
    <name type="scientific">Sarocladium strictum</name>
    <name type="common">Black bundle disease fungus</name>
    <name type="synonym">Acremonium strictum</name>
    <dbReference type="NCBI Taxonomy" id="5046"/>
    <lineage>
        <taxon>Eukaryota</taxon>
        <taxon>Fungi</taxon>
        <taxon>Dikarya</taxon>
        <taxon>Ascomycota</taxon>
        <taxon>Pezizomycotina</taxon>
        <taxon>Sordariomycetes</taxon>
        <taxon>Hypocreomycetidae</taxon>
        <taxon>Hypocreales</taxon>
        <taxon>Sarocladiaceae</taxon>
        <taxon>Sarocladium</taxon>
    </lineage>
</organism>
<gene>
    <name evidence="2" type="ORF">NLU13_8896</name>
</gene>
<sequence>MVDLEQISKQAEADLNTKGAKTGDHGINTVDDGGANAAFAERKFDTAEVIQGDELSTNAGYNKRIPPSEGGILDDRGRQTRGQHYEGKGGPLDKLDHTGDNDNDVVPARVPKPHGLGSVNDIATQGEDASESNVGKNPPGPGGQKWKGENYHEPESVPGSISAEGYEAPGSVVEASREAQHPERFGPQ</sequence>
<feature type="compositionally biased region" description="Basic and acidic residues" evidence="1">
    <location>
        <begin position="73"/>
        <end position="100"/>
    </location>
</feature>
<evidence type="ECO:0000313" key="2">
    <source>
        <dbReference type="EMBL" id="KAK0382980.1"/>
    </source>
</evidence>
<feature type="region of interest" description="Disordered" evidence="1">
    <location>
        <begin position="51"/>
        <end position="188"/>
    </location>
</feature>